<accession>A0ABV7QDZ8</accession>
<evidence type="ECO:0008006" key="4">
    <source>
        <dbReference type="Google" id="ProtNLM"/>
    </source>
</evidence>
<dbReference type="Proteomes" id="UP001595764">
    <property type="component" value="Unassembled WGS sequence"/>
</dbReference>
<evidence type="ECO:0000313" key="2">
    <source>
        <dbReference type="EMBL" id="MFC3510967.1"/>
    </source>
</evidence>
<gene>
    <name evidence="2" type="ORF">ACFORO_12395</name>
</gene>
<evidence type="ECO:0000256" key="1">
    <source>
        <dbReference type="SAM" id="MobiDB-lite"/>
    </source>
</evidence>
<dbReference type="RefSeq" id="WP_377870001.1">
    <property type="nucleotide sequence ID" value="NZ_JBHMAY010000017.1"/>
</dbReference>
<proteinExistence type="predicted"/>
<dbReference type="EMBL" id="JBHRWI010000016">
    <property type="protein sequence ID" value="MFC3510967.1"/>
    <property type="molecule type" value="Genomic_DNA"/>
</dbReference>
<protein>
    <recommendedName>
        <fullName evidence="4">HNH endonuclease</fullName>
    </recommendedName>
</protein>
<feature type="region of interest" description="Disordered" evidence="1">
    <location>
        <begin position="58"/>
        <end position="102"/>
    </location>
</feature>
<keyword evidence="3" id="KW-1185">Reference proteome</keyword>
<comment type="caution">
    <text evidence="2">The sequence shown here is derived from an EMBL/GenBank/DDBJ whole genome shotgun (WGS) entry which is preliminary data.</text>
</comment>
<evidence type="ECO:0000313" key="3">
    <source>
        <dbReference type="Proteomes" id="UP001595764"/>
    </source>
</evidence>
<sequence>MTDPRELLDQYRNGFAKRARAALRAVLDLHKPEPLAAFVDDDGTCSYCKHGEPTRTFEQEFNVPGGPVKMLMHEHPDPEPQCTECQAVDESEPEPLATSVPWPCPTVQAITKALGGSE</sequence>
<organism evidence="2 3">
    <name type="scientific">Amycolatopsis halotolerans</name>
    <dbReference type="NCBI Taxonomy" id="330083"/>
    <lineage>
        <taxon>Bacteria</taxon>
        <taxon>Bacillati</taxon>
        <taxon>Actinomycetota</taxon>
        <taxon>Actinomycetes</taxon>
        <taxon>Pseudonocardiales</taxon>
        <taxon>Pseudonocardiaceae</taxon>
        <taxon>Amycolatopsis</taxon>
    </lineage>
</organism>
<reference evidence="3" key="1">
    <citation type="journal article" date="2019" name="Int. J. Syst. Evol. Microbiol.">
        <title>The Global Catalogue of Microorganisms (GCM) 10K type strain sequencing project: providing services to taxonomists for standard genome sequencing and annotation.</title>
        <authorList>
            <consortium name="The Broad Institute Genomics Platform"/>
            <consortium name="The Broad Institute Genome Sequencing Center for Infectious Disease"/>
            <person name="Wu L."/>
            <person name="Ma J."/>
        </authorList>
    </citation>
    <scope>NUCLEOTIDE SEQUENCE [LARGE SCALE GENOMIC DNA]</scope>
    <source>
        <strain evidence="3">CGMCC 4.7682</strain>
    </source>
</reference>
<name>A0ABV7QDZ8_9PSEU</name>